<dbReference type="Proteomes" id="UP000682733">
    <property type="component" value="Unassembled WGS sequence"/>
</dbReference>
<dbReference type="Proteomes" id="UP000681722">
    <property type="component" value="Unassembled WGS sequence"/>
</dbReference>
<reference evidence="2" key="1">
    <citation type="submission" date="2021-02" db="EMBL/GenBank/DDBJ databases">
        <authorList>
            <person name="Nowell W R."/>
        </authorList>
    </citation>
    <scope>NUCLEOTIDE SEQUENCE</scope>
</reference>
<evidence type="ECO:0000313" key="3">
    <source>
        <dbReference type="EMBL" id="CAF3538768.1"/>
    </source>
</evidence>
<evidence type="ECO:0000313" key="4">
    <source>
        <dbReference type="EMBL" id="CAF3763980.1"/>
    </source>
</evidence>
<dbReference type="EMBL" id="CAJNOQ010003036">
    <property type="protein sequence ID" value="CAF0992068.1"/>
    <property type="molecule type" value="Genomic_DNA"/>
</dbReference>
<dbReference type="EMBL" id="CAJOBC010003036">
    <property type="protein sequence ID" value="CAF3763980.1"/>
    <property type="molecule type" value="Genomic_DNA"/>
</dbReference>
<dbReference type="Proteomes" id="UP000663829">
    <property type="component" value="Unassembled WGS sequence"/>
</dbReference>
<gene>
    <name evidence="2" type="ORF">GPM918_LOCUS13305</name>
    <name evidence="1" type="ORF">OVA965_LOCUS2453</name>
    <name evidence="4" type="ORF">SRO942_LOCUS13305</name>
    <name evidence="3" type="ORF">TMI583_LOCUS2453</name>
</gene>
<evidence type="ECO:0000313" key="2">
    <source>
        <dbReference type="EMBL" id="CAF0992068.1"/>
    </source>
</evidence>
<organism evidence="2 5">
    <name type="scientific">Didymodactylos carnosus</name>
    <dbReference type="NCBI Taxonomy" id="1234261"/>
    <lineage>
        <taxon>Eukaryota</taxon>
        <taxon>Metazoa</taxon>
        <taxon>Spiralia</taxon>
        <taxon>Gnathifera</taxon>
        <taxon>Rotifera</taxon>
        <taxon>Eurotatoria</taxon>
        <taxon>Bdelloidea</taxon>
        <taxon>Philodinida</taxon>
        <taxon>Philodinidae</taxon>
        <taxon>Didymodactylos</taxon>
    </lineage>
</organism>
<dbReference type="EMBL" id="CAJNOK010000524">
    <property type="protein sequence ID" value="CAF0759128.1"/>
    <property type="molecule type" value="Genomic_DNA"/>
</dbReference>
<name>A0A814G0Y9_9BILA</name>
<proteinExistence type="predicted"/>
<sequence length="136" mass="15086">MIGSNLLHRKQDLGARKSQDLAISRARNNLFTILAIPNIVGYLKAGILNDNLSETLSDTFQQRLHQLYDGNLCDVYEESKSLRFSLPAFSGLSGSGISIEPGKLVSVLHSWHGVFTMGSLILNSQIIKDYLEKSQH</sequence>
<protein>
    <submittedName>
        <fullName evidence="2">Uncharacterized protein</fullName>
    </submittedName>
</protein>
<dbReference type="EMBL" id="CAJOBA010000524">
    <property type="protein sequence ID" value="CAF3538768.1"/>
    <property type="molecule type" value="Genomic_DNA"/>
</dbReference>
<comment type="caution">
    <text evidence="2">The sequence shown here is derived from an EMBL/GenBank/DDBJ whole genome shotgun (WGS) entry which is preliminary data.</text>
</comment>
<dbReference type="AlphaFoldDB" id="A0A814G0Y9"/>
<dbReference type="Proteomes" id="UP000677228">
    <property type="component" value="Unassembled WGS sequence"/>
</dbReference>
<keyword evidence="5" id="KW-1185">Reference proteome</keyword>
<evidence type="ECO:0000313" key="5">
    <source>
        <dbReference type="Proteomes" id="UP000663829"/>
    </source>
</evidence>
<evidence type="ECO:0000313" key="1">
    <source>
        <dbReference type="EMBL" id="CAF0759128.1"/>
    </source>
</evidence>
<accession>A0A814G0Y9</accession>